<evidence type="ECO:0000313" key="2">
    <source>
        <dbReference type="EMBL" id="RED57021.1"/>
    </source>
</evidence>
<proteinExistence type="predicted"/>
<dbReference type="Proteomes" id="UP000256977">
    <property type="component" value="Unassembled WGS sequence"/>
</dbReference>
<name>A0A3D9I5R0_9BACL</name>
<evidence type="ECO:0000256" key="1">
    <source>
        <dbReference type="SAM" id="Phobius"/>
    </source>
</evidence>
<dbReference type="EMBL" id="QRDZ01000037">
    <property type="protein sequence ID" value="RED57021.1"/>
    <property type="molecule type" value="Genomic_DNA"/>
</dbReference>
<keyword evidence="1" id="KW-0812">Transmembrane</keyword>
<reference evidence="2 3" key="1">
    <citation type="submission" date="2018-07" db="EMBL/GenBank/DDBJ databases">
        <title>Genomic Encyclopedia of Type Strains, Phase III (KMG-III): the genomes of soil and plant-associated and newly described type strains.</title>
        <authorList>
            <person name="Whitman W."/>
        </authorList>
    </citation>
    <scope>NUCLEOTIDE SEQUENCE [LARGE SCALE GENOMIC DNA]</scope>
    <source>
        <strain evidence="2 3">CECT 7287</strain>
    </source>
</reference>
<dbReference type="AlphaFoldDB" id="A0A3D9I5R0"/>
<keyword evidence="3" id="KW-1185">Reference proteome</keyword>
<organism evidence="2 3">
    <name type="scientific">Cohnella phaseoli</name>
    <dbReference type="NCBI Taxonomy" id="456490"/>
    <lineage>
        <taxon>Bacteria</taxon>
        <taxon>Bacillati</taxon>
        <taxon>Bacillota</taxon>
        <taxon>Bacilli</taxon>
        <taxon>Bacillales</taxon>
        <taxon>Paenibacillaceae</taxon>
        <taxon>Cohnella</taxon>
    </lineage>
</organism>
<comment type="caution">
    <text evidence="2">The sequence shown here is derived from an EMBL/GenBank/DDBJ whole genome shotgun (WGS) entry which is preliminary data.</text>
</comment>
<accession>A0A3D9I5R0</accession>
<evidence type="ECO:0000313" key="3">
    <source>
        <dbReference type="Proteomes" id="UP000256977"/>
    </source>
</evidence>
<keyword evidence="1" id="KW-0472">Membrane</keyword>
<sequence length="78" mass="8949">MQTMIQGRANMNAWTTGSMLRKLQKQTNCAFCMTVVCSPVCLFSISPLLTSDNLRLTMSFVIMRIILNLRLSYTRNRL</sequence>
<feature type="transmembrane region" description="Helical" evidence="1">
    <location>
        <begin position="29"/>
        <end position="50"/>
    </location>
</feature>
<protein>
    <submittedName>
        <fullName evidence="2">Uncharacterized protein</fullName>
    </submittedName>
</protein>
<gene>
    <name evidence="2" type="ORF">DFP98_13713</name>
</gene>
<keyword evidence="1" id="KW-1133">Transmembrane helix</keyword>